<dbReference type="HOGENOM" id="CLU_021712_1_0_1"/>
<evidence type="ECO:0000313" key="8">
    <source>
        <dbReference type="Proteomes" id="UP000032180"/>
    </source>
</evidence>
<feature type="compositionally biased region" description="Polar residues" evidence="5">
    <location>
        <begin position="170"/>
        <end position="184"/>
    </location>
</feature>
<dbReference type="AlphaFoldDB" id="A0A0D9WJ13"/>
<dbReference type="Proteomes" id="UP000032180">
    <property type="component" value="Chromosome 5"/>
</dbReference>
<dbReference type="CDD" id="cd08838">
    <property type="entry name" value="ArfGap_AGFG"/>
    <property type="match status" value="1"/>
</dbReference>
<dbReference type="InterPro" id="IPR038508">
    <property type="entry name" value="ArfGAP_dom_sf"/>
</dbReference>
<evidence type="ECO:0000256" key="2">
    <source>
        <dbReference type="ARBA" id="ARBA00022771"/>
    </source>
</evidence>
<reference evidence="7" key="3">
    <citation type="submission" date="2015-04" db="UniProtKB">
        <authorList>
            <consortium name="EnsemblPlants"/>
        </authorList>
    </citation>
    <scope>IDENTIFICATION</scope>
</reference>
<dbReference type="InterPro" id="IPR001164">
    <property type="entry name" value="ArfGAP_dom"/>
</dbReference>
<evidence type="ECO:0000256" key="4">
    <source>
        <dbReference type="PROSITE-ProRule" id="PRU00288"/>
    </source>
</evidence>
<dbReference type="Gene3D" id="1.10.220.150">
    <property type="entry name" value="Arf GTPase activating protein"/>
    <property type="match status" value="1"/>
</dbReference>
<dbReference type="GO" id="GO:0008270">
    <property type="term" value="F:zinc ion binding"/>
    <property type="evidence" value="ECO:0007669"/>
    <property type="project" value="UniProtKB-KW"/>
</dbReference>
<dbReference type="STRING" id="77586.A0A0D9WJ13"/>
<sequence>MGSRVKEEERNERAIRALLKLPGNRRCINCNSMGPQYVCTSFSTFVCVSCSGMHREFTHRVKSISMAKFTSQEVSALQEGGNERGKEIYLKDWDFQGQPLPDSSDVDGLRNFIKTIYVDRRYTGERIDDHRPQAKGSRDDTFRNSNIDSSRGVPRSPYGGTSEDNHGPRHSTTSTSEDQSNLQKNRTTTERENANTGKRQHLDGGGSSENNHKDMTKSVSSVVESSKKTNRILLPIRLPDPPRSHKATTSATPAETQKVATPRAADSGSKTTTNVQLEISKSLIDFDSDFEPHKVGSQTEVQKIPPLPDVGWATFDDTTPKKATAISISSTNSLEGVPYSVSALQSSFGTRQNTKSLSFPHANHGSQQNQLFSPPANNIQSFNPPLNRATSAPVNSQWWGAASQASTQGSQALPSNHGFAGTLASQKPAVDTTSSRGQALPEDISTMSYRPLYAATWDWRANPQLNMGYGQYSMQYPVRAANFPSLSSMQGALPDMGSTTLWPHVPFVGAVNSSLTTLHVPQPMKTNNNQFMVERAANVAYQMQNNSSPIGYQGVQGLATTGNAYGLSSGITQSSLPQVGGNPFA</sequence>
<protein>
    <recommendedName>
        <fullName evidence="6">Arf-GAP domain-containing protein</fullName>
    </recommendedName>
</protein>
<evidence type="ECO:0000259" key="6">
    <source>
        <dbReference type="PROSITE" id="PS50115"/>
    </source>
</evidence>
<feature type="region of interest" description="Disordered" evidence="5">
    <location>
        <begin position="127"/>
        <end position="273"/>
    </location>
</feature>
<keyword evidence="8" id="KW-1185">Reference proteome</keyword>
<name>A0A0D9WJ13_9ORYZ</name>
<dbReference type="PANTHER" id="PTHR46085">
    <property type="entry name" value="ARFGAP/RECO-RELATED"/>
    <property type="match status" value="1"/>
</dbReference>
<dbReference type="EnsemblPlants" id="LPERR05G19740.3">
    <property type="protein sequence ID" value="LPERR05G19740.3"/>
    <property type="gene ID" value="LPERR05G19740"/>
</dbReference>
<evidence type="ECO:0000256" key="1">
    <source>
        <dbReference type="ARBA" id="ARBA00022723"/>
    </source>
</evidence>
<dbReference type="InterPro" id="IPR044820">
    <property type="entry name" value="AGD14-like"/>
</dbReference>
<keyword evidence="3" id="KW-0862">Zinc</keyword>
<dbReference type="Gramene" id="LPERR05G19740.3">
    <property type="protein sequence ID" value="LPERR05G19740.3"/>
    <property type="gene ID" value="LPERR05G19740"/>
</dbReference>
<keyword evidence="1" id="KW-0479">Metal-binding</keyword>
<dbReference type="InterPro" id="IPR037278">
    <property type="entry name" value="ARFGAP/RecO"/>
</dbReference>
<dbReference type="PANTHER" id="PTHR46085:SF19">
    <property type="entry name" value="ARF-GAP DOMAIN-CONTAINING PROTEIN"/>
    <property type="match status" value="1"/>
</dbReference>
<evidence type="ECO:0000256" key="5">
    <source>
        <dbReference type="SAM" id="MobiDB-lite"/>
    </source>
</evidence>
<dbReference type="PROSITE" id="PS50115">
    <property type="entry name" value="ARFGAP"/>
    <property type="match status" value="1"/>
</dbReference>
<reference evidence="8" key="2">
    <citation type="submission" date="2013-12" db="EMBL/GenBank/DDBJ databases">
        <authorList>
            <person name="Yu Y."/>
            <person name="Lee S."/>
            <person name="de Baynast K."/>
            <person name="Wissotski M."/>
            <person name="Liu L."/>
            <person name="Talag J."/>
            <person name="Goicoechea J."/>
            <person name="Angelova A."/>
            <person name="Jetty R."/>
            <person name="Kudrna D."/>
            <person name="Golser W."/>
            <person name="Rivera L."/>
            <person name="Zhang J."/>
            <person name="Wing R."/>
        </authorList>
    </citation>
    <scope>NUCLEOTIDE SEQUENCE</scope>
</reference>
<dbReference type="GO" id="GO:0005096">
    <property type="term" value="F:GTPase activator activity"/>
    <property type="evidence" value="ECO:0007669"/>
    <property type="project" value="InterPro"/>
</dbReference>
<dbReference type="SMART" id="SM00105">
    <property type="entry name" value="ArfGap"/>
    <property type="match status" value="1"/>
</dbReference>
<dbReference type="FunFam" id="1.10.220.150:FF:000005">
    <property type="entry name" value="Arf-GAP domain and FG repeat-containing protein 1"/>
    <property type="match status" value="1"/>
</dbReference>
<feature type="domain" description="Arf-GAP" evidence="6">
    <location>
        <begin position="12"/>
        <end position="134"/>
    </location>
</feature>
<accession>A0A0D9WJ13</accession>
<organism evidence="7 8">
    <name type="scientific">Leersia perrieri</name>
    <dbReference type="NCBI Taxonomy" id="77586"/>
    <lineage>
        <taxon>Eukaryota</taxon>
        <taxon>Viridiplantae</taxon>
        <taxon>Streptophyta</taxon>
        <taxon>Embryophyta</taxon>
        <taxon>Tracheophyta</taxon>
        <taxon>Spermatophyta</taxon>
        <taxon>Magnoliopsida</taxon>
        <taxon>Liliopsida</taxon>
        <taxon>Poales</taxon>
        <taxon>Poaceae</taxon>
        <taxon>BOP clade</taxon>
        <taxon>Oryzoideae</taxon>
        <taxon>Oryzeae</taxon>
        <taxon>Oryzinae</taxon>
        <taxon>Leersia</taxon>
    </lineage>
</organism>
<dbReference type="SUPFAM" id="SSF57863">
    <property type="entry name" value="ArfGap/RecO-like zinc finger"/>
    <property type="match status" value="1"/>
</dbReference>
<dbReference type="Pfam" id="PF01412">
    <property type="entry name" value="ArfGap"/>
    <property type="match status" value="1"/>
</dbReference>
<reference evidence="7 8" key="1">
    <citation type="submission" date="2012-08" db="EMBL/GenBank/DDBJ databases">
        <title>Oryza genome evolution.</title>
        <authorList>
            <person name="Wing R.A."/>
        </authorList>
    </citation>
    <scope>NUCLEOTIDE SEQUENCE</scope>
</reference>
<dbReference type="PRINTS" id="PR00405">
    <property type="entry name" value="REVINTRACTNG"/>
</dbReference>
<feature type="compositionally biased region" description="Polar residues" evidence="5">
    <location>
        <begin position="247"/>
        <end position="259"/>
    </location>
</feature>
<proteinExistence type="predicted"/>
<keyword evidence="2 4" id="KW-0863">Zinc-finger</keyword>
<dbReference type="eggNOG" id="KOG0702">
    <property type="taxonomic scope" value="Eukaryota"/>
</dbReference>
<feature type="compositionally biased region" description="Low complexity" evidence="5">
    <location>
        <begin position="403"/>
        <end position="412"/>
    </location>
</feature>
<evidence type="ECO:0000256" key="3">
    <source>
        <dbReference type="ARBA" id="ARBA00022833"/>
    </source>
</evidence>
<feature type="compositionally biased region" description="Polar residues" evidence="5">
    <location>
        <begin position="364"/>
        <end position="390"/>
    </location>
</feature>
<feature type="region of interest" description="Disordered" evidence="5">
    <location>
        <begin position="403"/>
        <end position="439"/>
    </location>
</feature>
<feature type="compositionally biased region" description="Basic and acidic residues" evidence="5">
    <location>
        <begin position="127"/>
        <end position="142"/>
    </location>
</feature>
<evidence type="ECO:0000313" key="7">
    <source>
        <dbReference type="EnsemblPlants" id="LPERR05G19740.3"/>
    </source>
</evidence>
<feature type="region of interest" description="Disordered" evidence="5">
    <location>
        <begin position="352"/>
        <end position="390"/>
    </location>
</feature>